<dbReference type="Proteomes" id="UP000177996">
    <property type="component" value="Unassembled WGS sequence"/>
</dbReference>
<evidence type="ECO:0000313" key="5">
    <source>
        <dbReference type="Proteomes" id="UP000177996"/>
    </source>
</evidence>
<dbReference type="Gene3D" id="1.10.510.40">
    <property type="match status" value="1"/>
</dbReference>
<dbReference type="InterPro" id="IPR022770">
    <property type="entry name" value="IucA/IucC-like_C"/>
</dbReference>
<name>A0A1G2D9D2_9BACT</name>
<reference evidence="4 5" key="1">
    <citation type="journal article" date="2016" name="Nat. Commun.">
        <title>Thousands of microbial genomes shed light on interconnected biogeochemical processes in an aquifer system.</title>
        <authorList>
            <person name="Anantharaman K."/>
            <person name="Brown C.T."/>
            <person name="Hug L.A."/>
            <person name="Sharon I."/>
            <person name="Castelle C.J."/>
            <person name="Probst A.J."/>
            <person name="Thomas B.C."/>
            <person name="Singh A."/>
            <person name="Wilkins M.J."/>
            <person name="Karaoz U."/>
            <person name="Brodie E.L."/>
            <person name="Williams K.H."/>
            <person name="Hubbard S.S."/>
            <person name="Banfield J.F."/>
        </authorList>
    </citation>
    <scope>NUCLEOTIDE SEQUENCE [LARGE SCALE GENOMIC DNA]</scope>
</reference>
<sequence>MKLHDLNGQFLHLERWVNNPKYSATAQYSEVGKEYHPRHGDADFPLPVFMLRKEDVIVHAAAPERAIRRAIIQGDRVSFPCHPDALSEFDGCRGFSSPERHERVAPTSSTRTVLFLDTNERFMVKLHLNKRISRFIRRLTASSVFHSIQISRECERLSALPTCPKEFAFLPESIGIVHKQKGLGFVVREFLPRPAKESPGVLVPFFALYSRDERAQSDAPLLSQLASAAGMEPLNYFVRYILRPFMKCWAFAFLEGGILFESHAQNTLLELDEHLIPRRIVQRDFQSIPVDPAVRKAKGLHLQFRKHVIGREDYPRLIEHSLIFDHFIGDYLFGAFAEFFQREHGVSNEKFFLEVKKSFREYIPHAVEREFFPKGHVTFTDSFHDNICPLLYLHEAPLCRMSY</sequence>
<organism evidence="4 5">
    <name type="scientific">Candidatus Lloydbacteria bacterium RIFCSPHIGHO2_02_FULL_50_13</name>
    <dbReference type="NCBI Taxonomy" id="1798661"/>
    <lineage>
        <taxon>Bacteria</taxon>
        <taxon>Candidatus Lloydiibacteriota</taxon>
    </lineage>
</organism>
<evidence type="ECO:0008006" key="6">
    <source>
        <dbReference type="Google" id="ProtNLM"/>
    </source>
</evidence>
<evidence type="ECO:0000313" key="4">
    <source>
        <dbReference type="EMBL" id="OGZ10197.1"/>
    </source>
</evidence>
<dbReference type="GO" id="GO:0019290">
    <property type="term" value="P:siderophore biosynthetic process"/>
    <property type="evidence" value="ECO:0007669"/>
    <property type="project" value="InterPro"/>
</dbReference>
<comment type="caution">
    <text evidence="4">The sequence shown here is derived from an EMBL/GenBank/DDBJ whole genome shotgun (WGS) entry which is preliminary data.</text>
</comment>
<proteinExistence type="inferred from homology"/>
<gene>
    <name evidence="4" type="ORF">A3D65_03390</name>
</gene>
<dbReference type="Pfam" id="PF04183">
    <property type="entry name" value="IucA_IucC"/>
    <property type="match status" value="1"/>
</dbReference>
<evidence type="ECO:0000259" key="3">
    <source>
        <dbReference type="Pfam" id="PF06276"/>
    </source>
</evidence>
<comment type="similarity">
    <text evidence="1">Belongs to the IucA/IucC family.</text>
</comment>
<feature type="domain" description="Aerobactin siderophore biosynthesis IucA/IucC N-terminal" evidence="2">
    <location>
        <begin position="99"/>
        <end position="208"/>
    </location>
</feature>
<accession>A0A1G2D9D2</accession>
<dbReference type="Pfam" id="PF06276">
    <property type="entry name" value="FhuF"/>
    <property type="match status" value="1"/>
</dbReference>
<dbReference type="PANTHER" id="PTHR34384:SF5">
    <property type="entry name" value="L-2,3-DIAMINOPROPANOATE--CITRATE LIGASE"/>
    <property type="match status" value="1"/>
</dbReference>
<dbReference type="STRING" id="1798661.A3D65_03390"/>
<dbReference type="AlphaFoldDB" id="A0A1G2D9D2"/>
<dbReference type="EMBL" id="MHLL01000012">
    <property type="protein sequence ID" value="OGZ10197.1"/>
    <property type="molecule type" value="Genomic_DNA"/>
</dbReference>
<evidence type="ECO:0000256" key="1">
    <source>
        <dbReference type="ARBA" id="ARBA00007832"/>
    </source>
</evidence>
<dbReference type="InterPro" id="IPR037455">
    <property type="entry name" value="LucA/IucC-like"/>
</dbReference>
<protein>
    <recommendedName>
        <fullName evidence="6">Aerobactin siderophore biosynthesis IucA/IucC N-terminal domain-containing protein</fullName>
    </recommendedName>
</protein>
<feature type="domain" description="Aerobactin siderophore biosynthesis IucA/IucC-like C-terminal" evidence="3">
    <location>
        <begin position="251"/>
        <end position="395"/>
    </location>
</feature>
<dbReference type="InterPro" id="IPR007310">
    <property type="entry name" value="Aerobactin_biosyn_IucA/IucC_N"/>
</dbReference>
<dbReference type="GO" id="GO:0016881">
    <property type="term" value="F:acid-amino acid ligase activity"/>
    <property type="evidence" value="ECO:0007669"/>
    <property type="project" value="UniProtKB-ARBA"/>
</dbReference>
<evidence type="ECO:0000259" key="2">
    <source>
        <dbReference type="Pfam" id="PF04183"/>
    </source>
</evidence>
<dbReference type="PANTHER" id="PTHR34384">
    <property type="entry name" value="L-2,3-DIAMINOPROPANOATE--CITRATE LIGASE"/>
    <property type="match status" value="1"/>
</dbReference>